<dbReference type="EMBL" id="LCJB01000013">
    <property type="protein sequence ID" value="KKT71563.1"/>
    <property type="molecule type" value="Genomic_DNA"/>
</dbReference>
<evidence type="ECO:0000259" key="9">
    <source>
        <dbReference type="Pfam" id="PF00814"/>
    </source>
</evidence>
<accession>A0A0G1JJK7</accession>
<dbReference type="FunFam" id="3.30.420.40:FF:000040">
    <property type="entry name" value="tRNA N6-adenosine threonylcarbamoyltransferase"/>
    <property type="match status" value="1"/>
</dbReference>
<dbReference type="NCBIfam" id="TIGR00329">
    <property type="entry name" value="gcp_kae1"/>
    <property type="match status" value="1"/>
</dbReference>
<evidence type="ECO:0000256" key="4">
    <source>
        <dbReference type="ARBA" id="ARBA00022723"/>
    </source>
</evidence>
<feature type="binding site" evidence="8">
    <location>
        <position position="317"/>
    </location>
    <ligand>
        <name>Fe cation</name>
        <dbReference type="ChEBI" id="CHEBI:24875"/>
    </ligand>
</feature>
<organism evidence="10 11">
    <name type="scientific">Candidatus Uhrbacteria bacterium GW2011_GWF2_44_350</name>
    <dbReference type="NCBI Taxonomy" id="1619000"/>
    <lineage>
        <taxon>Bacteria</taxon>
        <taxon>Candidatus Uhriibacteriota</taxon>
    </lineage>
</organism>
<keyword evidence="3 8" id="KW-0819">tRNA processing</keyword>
<dbReference type="EC" id="2.3.1.234" evidence="8"/>
<dbReference type="PROSITE" id="PS01016">
    <property type="entry name" value="GLYCOPROTEASE"/>
    <property type="match status" value="1"/>
</dbReference>
<evidence type="ECO:0000256" key="6">
    <source>
        <dbReference type="ARBA" id="ARBA00023315"/>
    </source>
</evidence>
<dbReference type="InterPro" id="IPR043129">
    <property type="entry name" value="ATPase_NBD"/>
</dbReference>
<dbReference type="GO" id="GO:0005506">
    <property type="term" value="F:iron ion binding"/>
    <property type="evidence" value="ECO:0007669"/>
    <property type="project" value="UniProtKB-UniRule"/>
</dbReference>
<feature type="binding site" evidence="8">
    <location>
        <position position="177"/>
    </location>
    <ligand>
        <name>substrate</name>
    </ligand>
</feature>
<proteinExistence type="inferred from homology"/>
<dbReference type="Pfam" id="PF00814">
    <property type="entry name" value="TsaD"/>
    <property type="match status" value="1"/>
</dbReference>
<dbReference type="PANTHER" id="PTHR11735">
    <property type="entry name" value="TRNA N6-ADENOSINE THREONYLCARBAMOYLTRANSFERASE"/>
    <property type="match status" value="1"/>
</dbReference>
<feature type="binding site" evidence="8">
    <location>
        <begin position="144"/>
        <end position="148"/>
    </location>
    <ligand>
        <name>substrate</name>
    </ligand>
</feature>
<dbReference type="PATRIC" id="fig|1619000.3.peg.266"/>
<dbReference type="InterPro" id="IPR017861">
    <property type="entry name" value="KAE1/TsaD"/>
</dbReference>
<feature type="binding site" evidence="8">
    <location>
        <position position="291"/>
    </location>
    <ligand>
        <name>substrate</name>
    </ligand>
</feature>
<dbReference type="PRINTS" id="PR00789">
    <property type="entry name" value="OSIALOPTASE"/>
</dbReference>
<dbReference type="HAMAP" id="MF_01445">
    <property type="entry name" value="TsaD"/>
    <property type="match status" value="1"/>
</dbReference>
<keyword evidence="4 8" id="KW-0479">Metal-binding</keyword>
<name>A0A0G1JJK7_9BACT</name>
<dbReference type="PANTHER" id="PTHR11735:SF6">
    <property type="entry name" value="TRNA N6-ADENOSINE THREONYLCARBAMOYLTRANSFERASE, MITOCHONDRIAL"/>
    <property type="match status" value="1"/>
</dbReference>
<dbReference type="AlphaFoldDB" id="A0A0G1JJK7"/>
<keyword evidence="5 8" id="KW-0408">Iron</keyword>
<evidence type="ECO:0000256" key="3">
    <source>
        <dbReference type="ARBA" id="ARBA00022694"/>
    </source>
</evidence>
<comment type="subcellular location">
    <subcellularLocation>
        <location evidence="8">Cytoplasm</location>
    </subcellularLocation>
</comment>
<keyword evidence="2 8" id="KW-0808">Transferase</keyword>
<dbReference type="CDD" id="cd24133">
    <property type="entry name" value="ASKHA_NBD_TsaD_bac"/>
    <property type="match status" value="1"/>
</dbReference>
<dbReference type="GO" id="GO:0005737">
    <property type="term" value="C:cytoplasm"/>
    <property type="evidence" value="ECO:0007669"/>
    <property type="project" value="UniProtKB-SubCell"/>
</dbReference>
<evidence type="ECO:0000313" key="10">
    <source>
        <dbReference type="EMBL" id="KKT71563.1"/>
    </source>
</evidence>
<dbReference type="Proteomes" id="UP000034154">
    <property type="component" value="Unassembled WGS sequence"/>
</dbReference>
<sequence length="350" mass="37715">MRILGIETSCDETSVAIIRNYDNRSFVIEKSLIASQAAKHAEYGGVVPEVAARCHVDVVFPLLEAAGVPRDGSGVDAIAVTAGPGLVPALRIGVEVAKTLSWIWKKPLVAVNHMEGHIGSAFLHSSPQGEDYRRGIEFPAVCLLVSGGHTELLLMKNFCEYELLGRTRDDAAGEAFDKVAKLLGLSYPGGPEISKQALQGKRDLINFPRPMMTDPKDLDFSFSGLKTAVAVYLHNQPLPALEEGAEGGSSVADICASFEQAAIDVLVEKTRRAVEQNNPKSIIVSGGVSANSFLREEMKNNFAPLPVFFPPLEFTGDNAAMIAVAGAWRASRKDFTDPLKLEADPNMRLV</sequence>
<feature type="binding site" evidence="8">
    <location>
        <position position="113"/>
    </location>
    <ligand>
        <name>Fe cation</name>
        <dbReference type="ChEBI" id="CHEBI:24875"/>
    </ligand>
</feature>
<comment type="cofactor">
    <cofactor evidence="8">
        <name>Fe(2+)</name>
        <dbReference type="ChEBI" id="CHEBI:29033"/>
    </cofactor>
    <text evidence="8">Binds 1 Fe(2+) ion per subunit.</text>
</comment>
<feature type="domain" description="Gcp-like" evidence="9">
    <location>
        <begin position="31"/>
        <end position="323"/>
    </location>
</feature>
<comment type="similarity">
    <text evidence="8">Belongs to the KAE1 / TsaD family.</text>
</comment>
<evidence type="ECO:0000256" key="8">
    <source>
        <dbReference type="HAMAP-Rule" id="MF_01445"/>
    </source>
</evidence>
<comment type="caution">
    <text evidence="8">Lacks conserved residue(s) required for the propagation of feature annotation.</text>
</comment>
<dbReference type="GO" id="GO:0002949">
    <property type="term" value="P:tRNA threonylcarbamoyladenosine modification"/>
    <property type="evidence" value="ECO:0007669"/>
    <property type="project" value="UniProtKB-UniRule"/>
</dbReference>
<evidence type="ECO:0000256" key="7">
    <source>
        <dbReference type="ARBA" id="ARBA00048117"/>
    </source>
</evidence>
<feature type="binding site" evidence="8">
    <location>
        <position position="190"/>
    </location>
    <ligand>
        <name>substrate</name>
    </ligand>
</feature>
<dbReference type="InterPro" id="IPR000905">
    <property type="entry name" value="Gcp-like_dom"/>
</dbReference>
<evidence type="ECO:0000256" key="5">
    <source>
        <dbReference type="ARBA" id="ARBA00023004"/>
    </source>
</evidence>
<protein>
    <recommendedName>
        <fullName evidence="8">tRNA N6-adenosine threonylcarbamoyltransferase</fullName>
        <ecNumber evidence="8">2.3.1.234</ecNumber>
    </recommendedName>
    <alternativeName>
        <fullName evidence="8">N6-L-threonylcarbamoyladenine synthase</fullName>
        <shortName evidence="8">t(6)A synthase</shortName>
    </alternativeName>
    <alternativeName>
        <fullName evidence="8">t(6)A37 threonylcarbamoyladenosine biosynthesis protein TsaD</fullName>
    </alternativeName>
    <alternativeName>
        <fullName evidence="8">tRNA threonylcarbamoyladenosine biosynthesis protein TsaD</fullName>
    </alternativeName>
</protein>
<dbReference type="InterPro" id="IPR022450">
    <property type="entry name" value="TsaD"/>
</dbReference>
<dbReference type="SUPFAM" id="SSF53067">
    <property type="entry name" value="Actin-like ATPase domain"/>
    <property type="match status" value="2"/>
</dbReference>
<keyword evidence="6 8" id="KW-0012">Acyltransferase</keyword>
<evidence type="ECO:0000313" key="11">
    <source>
        <dbReference type="Proteomes" id="UP000034154"/>
    </source>
</evidence>
<reference evidence="10 11" key="1">
    <citation type="journal article" date="2015" name="Nature">
        <title>rRNA introns, odd ribosomes, and small enigmatic genomes across a large radiation of phyla.</title>
        <authorList>
            <person name="Brown C.T."/>
            <person name="Hug L.A."/>
            <person name="Thomas B.C."/>
            <person name="Sharon I."/>
            <person name="Castelle C.J."/>
            <person name="Singh A."/>
            <person name="Wilkins M.J."/>
            <person name="Williams K.H."/>
            <person name="Banfield J.F."/>
        </authorList>
    </citation>
    <scope>NUCLEOTIDE SEQUENCE [LARGE SCALE GENOMIC DNA]</scope>
</reference>
<evidence type="ECO:0000256" key="1">
    <source>
        <dbReference type="ARBA" id="ARBA00022490"/>
    </source>
</evidence>
<comment type="catalytic activity">
    <reaction evidence="7 8">
        <text>L-threonylcarbamoyladenylate + adenosine(37) in tRNA = N(6)-L-threonylcarbamoyladenosine(37) in tRNA + AMP + H(+)</text>
        <dbReference type="Rhea" id="RHEA:37059"/>
        <dbReference type="Rhea" id="RHEA-COMP:10162"/>
        <dbReference type="Rhea" id="RHEA-COMP:10163"/>
        <dbReference type="ChEBI" id="CHEBI:15378"/>
        <dbReference type="ChEBI" id="CHEBI:73682"/>
        <dbReference type="ChEBI" id="CHEBI:74411"/>
        <dbReference type="ChEBI" id="CHEBI:74418"/>
        <dbReference type="ChEBI" id="CHEBI:456215"/>
        <dbReference type="EC" id="2.3.1.234"/>
    </reaction>
</comment>
<comment type="function">
    <text evidence="8">Required for the formation of a threonylcarbamoyl group on adenosine at position 37 (t(6)A37) in tRNAs that read codons beginning with adenine. Is involved in the transfer of the threonylcarbamoyl moiety of threonylcarbamoyl-AMP (TC-AMP) to the N6 group of A37, together with TsaE and TsaB. TsaD likely plays a direct catalytic role in this reaction.</text>
</comment>
<evidence type="ECO:0000256" key="2">
    <source>
        <dbReference type="ARBA" id="ARBA00022679"/>
    </source>
</evidence>
<dbReference type="GO" id="GO:0061711">
    <property type="term" value="F:tRNA N(6)-L-threonylcarbamoyladenine synthase activity"/>
    <property type="evidence" value="ECO:0007669"/>
    <property type="project" value="UniProtKB-EC"/>
</dbReference>
<keyword evidence="1 8" id="KW-0963">Cytoplasm</keyword>
<dbReference type="NCBIfam" id="TIGR03723">
    <property type="entry name" value="T6A_TsaD_YgjD"/>
    <property type="match status" value="1"/>
</dbReference>
<dbReference type="Gene3D" id="3.30.420.40">
    <property type="match status" value="2"/>
</dbReference>
<feature type="binding site" evidence="8">
    <location>
        <position position="117"/>
    </location>
    <ligand>
        <name>Fe cation</name>
        <dbReference type="ChEBI" id="CHEBI:24875"/>
    </ligand>
</feature>
<comment type="caution">
    <text evidence="10">The sequence shown here is derived from an EMBL/GenBank/DDBJ whole genome shotgun (WGS) entry which is preliminary data.</text>
</comment>
<dbReference type="InterPro" id="IPR017860">
    <property type="entry name" value="Peptidase_M22_CS"/>
</dbReference>
<gene>
    <name evidence="8" type="primary">tsaD</name>
    <name evidence="10" type="ORF">UW63_C0013G0004</name>
</gene>